<dbReference type="OrthoDB" id="269878at2157"/>
<dbReference type="InterPro" id="IPR008928">
    <property type="entry name" value="6-hairpin_glycosidase_sf"/>
</dbReference>
<accession>A0A1H6BCI5</accession>
<dbReference type="EMBL" id="FNVN01000004">
    <property type="protein sequence ID" value="SEG58541.1"/>
    <property type="molecule type" value="Genomic_DNA"/>
</dbReference>
<protein>
    <recommendedName>
        <fullName evidence="3">Squalene cyclase C-terminal domain-containing protein</fullName>
    </recommendedName>
</protein>
<dbReference type="AlphaFoldDB" id="A0A1H6BCI5"/>
<proteinExistence type="predicted"/>
<dbReference type="GeneID" id="39859659"/>
<sequence>MRARVLAEALRRDLTQGETTPRADDVHLRSAVEWLFRSQDVTESGGSSATYNLVLGWERAYPETTGYIVPTLYDYATYADDSEARRRAGRMARWLLDVQLDSGAFPGGTSGGDSDPSVFNTGQILFGLARAHAETGDDAFVTALRDASGWLADVQEPEGYWSAHTYKNMTHAYTSRVGWALLVAYEVTGEERVRRAAVRNLEWVQRIQRENDTFSHWAFTPDDDAFLHTIAYTIRGLVEGGHYLGNRDIVEAGQRAADRLLAYQQRNGALAGAYDGGWNGADFSCLTGVAQTAIIWMRLAELTGEADYADAARRAIQELKRAQPLDGATPIRGGLAGSKPVWGPYMRLRYPNWAPKFLADAILAANRYDRDRDRSRTAITERRPQR</sequence>
<evidence type="ECO:0000313" key="2">
    <source>
        <dbReference type="Proteomes" id="UP000236740"/>
    </source>
</evidence>
<gene>
    <name evidence="1" type="ORF">SAMN04488133_2763</name>
</gene>
<reference evidence="1 2" key="1">
    <citation type="submission" date="2016-10" db="EMBL/GenBank/DDBJ databases">
        <authorList>
            <person name="de Groot N.N."/>
        </authorList>
    </citation>
    <scope>NUCLEOTIDE SEQUENCE [LARGE SCALE GENOMIC DNA]</scope>
    <source>
        <strain evidence="1 2">CGMCC 1.10331</strain>
    </source>
</reference>
<organism evidence="1 2">
    <name type="scientific">Halobellus limi</name>
    <dbReference type="NCBI Taxonomy" id="699433"/>
    <lineage>
        <taxon>Archaea</taxon>
        <taxon>Methanobacteriati</taxon>
        <taxon>Methanobacteriota</taxon>
        <taxon>Stenosarchaea group</taxon>
        <taxon>Halobacteria</taxon>
        <taxon>Halobacteriales</taxon>
        <taxon>Haloferacaceae</taxon>
        <taxon>Halobellus</taxon>
    </lineage>
</organism>
<evidence type="ECO:0008006" key="3">
    <source>
        <dbReference type="Google" id="ProtNLM"/>
    </source>
</evidence>
<dbReference type="Proteomes" id="UP000236740">
    <property type="component" value="Unassembled WGS sequence"/>
</dbReference>
<evidence type="ECO:0000313" key="1">
    <source>
        <dbReference type="EMBL" id="SEG58541.1"/>
    </source>
</evidence>
<dbReference type="Gene3D" id="1.50.10.20">
    <property type="match status" value="2"/>
</dbReference>
<name>A0A1H6BCI5_9EURY</name>
<dbReference type="RefSeq" id="WP_136361909.1">
    <property type="nucleotide sequence ID" value="NZ_CP031312.1"/>
</dbReference>
<dbReference type="SUPFAM" id="SSF48208">
    <property type="entry name" value="Six-hairpin glycosidases"/>
    <property type="match status" value="1"/>
</dbReference>
<dbReference type="CDD" id="cd00688">
    <property type="entry name" value="ISOPREN_C2_like"/>
    <property type="match status" value="1"/>
</dbReference>
<dbReference type="GO" id="GO:0005975">
    <property type="term" value="P:carbohydrate metabolic process"/>
    <property type="evidence" value="ECO:0007669"/>
    <property type="project" value="InterPro"/>
</dbReference>
<keyword evidence="2" id="KW-1185">Reference proteome</keyword>